<gene>
    <name evidence="9" type="ORF">IC617_14485</name>
</gene>
<keyword evidence="2" id="KW-1003">Cell membrane</keyword>
<organism evidence="9 10">
    <name type="scientific">Neiella litorisoli</name>
    <dbReference type="NCBI Taxonomy" id="2771431"/>
    <lineage>
        <taxon>Bacteria</taxon>
        <taxon>Pseudomonadati</taxon>
        <taxon>Pseudomonadota</taxon>
        <taxon>Gammaproteobacteria</taxon>
        <taxon>Alteromonadales</taxon>
        <taxon>Echinimonadaceae</taxon>
        <taxon>Neiella</taxon>
    </lineage>
</organism>
<evidence type="ECO:0000256" key="2">
    <source>
        <dbReference type="ARBA" id="ARBA00022475"/>
    </source>
</evidence>
<feature type="transmembrane region" description="Helical" evidence="7">
    <location>
        <begin position="208"/>
        <end position="235"/>
    </location>
</feature>
<dbReference type="PANTHER" id="PTHR34390">
    <property type="entry name" value="UPF0442 PROTEIN YJJB-RELATED"/>
    <property type="match status" value="1"/>
</dbReference>
<dbReference type="InterPro" id="IPR050539">
    <property type="entry name" value="ThrE_Dicarb/AminoAcid_Exp"/>
</dbReference>
<comment type="similarity">
    <text evidence="6">Belongs to the ThrE exporter (TC 2.A.79) family.</text>
</comment>
<reference evidence="9" key="1">
    <citation type="submission" date="2020-09" db="EMBL/GenBank/DDBJ databases">
        <title>A novel bacterium of genus Neiella, isolated from South China Sea.</title>
        <authorList>
            <person name="Huang H."/>
            <person name="Mo K."/>
            <person name="Hu Y."/>
        </authorList>
    </citation>
    <scope>NUCLEOTIDE SEQUENCE</scope>
    <source>
        <strain evidence="9">HB171785</strain>
    </source>
</reference>
<comment type="subcellular location">
    <subcellularLocation>
        <location evidence="1">Cell membrane</location>
        <topology evidence="1">Multi-pass membrane protein</topology>
    </subcellularLocation>
</comment>
<evidence type="ECO:0000313" key="10">
    <source>
        <dbReference type="Proteomes" id="UP000638014"/>
    </source>
</evidence>
<evidence type="ECO:0000256" key="3">
    <source>
        <dbReference type="ARBA" id="ARBA00022692"/>
    </source>
</evidence>
<name>A0A8J6QLT4_9GAMM</name>
<evidence type="ECO:0000256" key="6">
    <source>
        <dbReference type="ARBA" id="ARBA00034125"/>
    </source>
</evidence>
<evidence type="ECO:0000256" key="1">
    <source>
        <dbReference type="ARBA" id="ARBA00004651"/>
    </source>
</evidence>
<dbReference type="Proteomes" id="UP000638014">
    <property type="component" value="Unassembled WGS sequence"/>
</dbReference>
<dbReference type="InterPro" id="IPR010619">
    <property type="entry name" value="ThrE-like_N"/>
</dbReference>
<dbReference type="AlphaFoldDB" id="A0A8J6QLT4"/>
<protein>
    <submittedName>
        <fullName evidence="9">Threonine/serine exporter family protein</fullName>
    </submittedName>
</protein>
<dbReference type="GO" id="GO:0005886">
    <property type="term" value="C:plasma membrane"/>
    <property type="evidence" value="ECO:0007669"/>
    <property type="project" value="UniProtKB-SubCell"/>
</dbReference>
<keyword evidence="4 7" id="KW-1133">Transmembrane helix</keyword>
<feature type="transmembrane region" description="Helical" evidence="7">
    <location>
        <begin position="149"/>
        <end position="169"/>
    </location>
</feature>
<evidence type="ECO:0000259" key="8">
    <source>
        <dbReference type="Pfam" id="PF06738"/>
    </source>
</evidence>
<dbReference type="EMBL" id="JACXAF010000020">
    <property type="protein sequence ID" value="MBD1390642.1"/>
    <property type="molecule type" value="Genomic_DNA"/>
</dbReference>
<evidence type="ECO:0000256" key="7">
    <source>
        <dbReference type="SAM" id="Phobius"/>
    </source>
</evidence>
<dbReference type="GO" id="GO:0022857">
    <property type="term" value="F:transmembrane transporter activity"/>
    <property type="evidence" value="ECO:0007669"/>
    <property type="project" value="InterPro"/>
</dbReference>
<dbReference type="Pfam" id="PF06738">
    <property type="entry name" value="ThrE"/>
    <property type="match status" value="1"/>
</dbReference>
<feature type="transmembrane region" description="Helical" evidence="7">
    <location>
        <begin position="100"/>
        <end position="121"/>
    </location>
</feature>
<evidence type="ECO:0000313" key="9">
    <source>
        <dbReference type="EMBL" id="MBD1390642.1"/>
    </source>
</evidence>
<evidence type="ECO:0000256" key="4">
    <source>
        <dbReference type="ARBA" id="ARBA00022989"/>
    </source>
</evidence>
<dbReference type="GO" id="GO:0015744">
    <property type="term" value="P:succinate transport"/>
    <property type="evidence" value="ECO:0007669"/>
    <property type="project" value="TreeGrafter"/>
</dbReference>
<keyword evidence="5 7" id="KW-0472">Membrane</keyword>
<evidence type="ECO:0000256" key="5">
    <source>
        <dbReference type="ARBA" id="ARBA00023136"/>
    </source>
</evidence>
<sequence>MLQYGADSKLAETTIHRLCTALGADWADIAITANSLMLTTVYNKEFLTKVRRVVDRGINLKVVCDVAGLAEMVERGVADEYEVERRLRQLSDKPKKYNRWLVAAMVALSCACFCFLFGGGLPECGTTLLASLIGMTVRQSLGHQRVNPLINFVVTAFVATTIASFGVMLDIGEQPHIAMAATVLMLVPGLPSINAISDAVEGYTNMAVARWAFVTLLVMATGIGIMLSMTMTGVWSWI</sequence>
<comment type="caution">
    <text evidence="9">The sequence shown here is derived from an EMBL/GenBank/DDBJ whole genome shotgun (WGS) entry which is preliminary data.</text>
</comment>
<keyword evidence="10" id="KW-1185">Reference proteome</keyword>
<proteinExistence type="inferred from homology"/>
<keyword evidence="3 7" id="KW-0812">Transmembrane</keyword>
<dbReference type="PANTHER" id="PTHR34390:SF2">
    <property type="entry name" value="SUCCINATE TRANSPORTER SUBUNIT YJJP-RELATED"/>
    <property type="match status" value="1"/>
</dbReference>
<feature type="domain" description="Threonine/serine exporter-like N-terminal" evidence="8">
    <location>
        <begin position="1"/>
        <end position="231"/>
    </location>
</feature>
<accession>A0A8J6QLT4</accession>